<dbReference type="EMBL" id="JAHYIQ010000009">
    <property type="protein sequence ID" value="KAK1128902.1"/>
    <property type="molecule type" value="Genomic_DNA"/>
</dbReference>
<feature type="region of interest" description="Disordered" evidence="1">
    <location>
        <begin position="146"/>
        <end position="168"/>
    </location>
</feature>
<feature type="compositionally biased region" description="Basic and acidic residues" evidence="1">
    <location>
        <begin position="34"/>
        <end position="60"/>
    </location>
</feature>
<sequence>MSDTLKCWEYAVRVMEGGGDNRGQSRGRRSSAKVTEDGRTVVATEETKEETTRLETKEVEGVSVGGGGGGGGDSSGVVVDDSGTISEHGDCSRGQKNNNSANNGVGVSGGGGGGGLSCRGGTLRLLRGLVEGPIGRVAARVHRWGTTGGVNPSAPSERECPGGEGTPRRNVLDATKNRRLMGANLTKQSRRNGKTMWVSVKMEQGHKEVAYGASYEYNDSVVKDEVNEYYFYPEILRSSNFTF</sequence>
<gene>
    <name evidence="2" type="ORF">K0M31_020040</name>
</gene>
<keyword evidence="3" id="KW-1185">Reference proteome</keyword>
<feature type="compositionally biased region" description="Basic and acidic residues" evidence="1">
    <location>
        <begin position="156"/>
        <end position="168"/>
    </location>
</feature>
<organism evidence="2 3">
    <name type="scientific">Melipona bicolor</name>
    <dbReference type="NCBI Taxonomy" id="60889"/>
    <lineage>
        <taxon>Eukaryota</taxon>
        <taxon>Metazoa</taxon>
        <taxon>Ecdysozoa</taxon>
        <taxon>Arthropoda</taxon>
        <taxon>Hexapoda</taxon>
        <taxon>Insecta</taxon>
        <taxon>Pterygota</taxon>
        <taxon>Neoptera</taxon>
        <taxon>Endopterygota</taxon>
        <taxon>Hymenoptera</taxon>
        <taxon>Apocrita</taxon>
        <taxon>Aculeata</taxon>
        <taxon>Apoidea</taxon>
        <taxon>Anthophila</taxon>
        <taxon>Apidae</taxon>
        <taxon>Melipona</taxon>
    </lineage>
</organism>
<name>A0AA40G1I4_9HYME</name>
<dbReference type="Proteomes" id="UP001177670">
    <property type="component" value="Unassembled WGS sequence"/>
</dbReference>
<proteinExistence type="predicted"/>
<protein>
    <submittedName>
        <fullName evidence="2">Uncharacterized protein</fullName>
    </submittedName>
</protein>
<feature type="compositionally biased region" description="Gly residues" evidence="1">
    <location>
        <begin position="63"/>
        <end position="74"/>
    </location>
</feature>
<reference evidence="2" key="1">
    <citation type="submission" date="2021-10" db="EMBL/GenBank/DDBJ databases">
        <title>Melipona bicolor Genome sequencing and assembly.</title>
        <authorList>
            <person name="Araujo N.S."/>
            <person name="Arias M.C."/>
        </authorList>
    </citation>
    <scope>NUCLEOTIDE SEQUENCE</scope>
    <source>
        <strain evidence="2">USP_2M_L1-L4_2017</strain>
        <tissue evidence="2">Whole body</tissue>
    </source>
</reference>
<evidence type="ECO:0000313" key="2">
    <source>
        <dbReference type="EMBL" id="KAK1128902.1"/>
    </source>
</evidence>
<evidence type="ECO:0000256" key="1">
    <source>
        <dbReference type="SAM" id="MobiDB-lite"/>
    </source>
</evidence>
<dbReference type="AlphaFoldDB" id="A0AA40G1I4"/>
<evidence type="ECO:0000313" key="3">
    <source>
        <dbReference type="Proteomes" id="UP001177670"/>
    </source>
</evidence>
<accession>A0AA40G1I4</accession>
<feature type="region of interest" description="Disordered" evidence="1">
    <location>
        <begin position="17"/>
        <end position="106"/>
    </location>
</feature>
<comment type="caution">
    <text evidence="2">The sequence shown here is derived from an EMBL/GenBank/DDBJ whole genome shotgun (WGS) entry which is preliminary data.</text>
</comment>